<keyword evidence="2" id="KW-0378">Hydrolase</keyword>
<dbReference type="Gene3D" id="3.40.190.80">
    <property type="match status" value="1"/>
</dbReference>
<proteinExistence type="inferred from homology"/>
<evidence type="ECO:0000313" key="4">
    <source>
        <dbReference type="Proteomes" id="UP001320899"/>
    </source>
</evidence>
<reference evidence="3 4" key="1">
    <citation type="submission" date="2022-10" db="EMBL/GenBank/DDBJ databases">
        <title>Ruegeria sp. nov., isolated from ocean surface sediments.</title>
        <authorList>
            <person name="He W."/>
            <person name="Xue H.-P."/>
            <person name="Zhang D.-F."/>
        </authorList>
    </citation>
    <scope>NUCLEOTIDE SEQUENCE [LARGE SCALE GENOMIC DNA]</scope>
    <source>
        <strain evidence="3 4">XHP0148</strain>
    </source>
</reference>
<dbReference type="PANTHER" id="PTHR16222">
    <property type="entry name" value="ADP-RIBOSYLGLYCOHYDROLASE"/>
    <property type="match status" value="1"/>
</dbReference>
<dbReference type="RefSeq" id="WP_263830998.1">
    <property type="nucleotide sequence ID" value="NZ_JAOWLB010000043.1"/>
</dbReference>
<accession>A0ABT3ARU7</accession>
<dbReference type="SUPFAM" id="SSF101478">
    <property type="entry name" value="ADP-ribosylglycohydrolase"/>
    <property type="match status" value="1"/>
</dbReference>
<dbReference type="CDD" id="cd01637">
    <property type="entry name" value="IMPase_like"/>
    <property type="match status" value="1"/>
</dbReference>
<name>A0ABT3ARU7_9RHOB</name>
<organism evidence="3 4">
    <name type="scientific">Ruegeria aquimaris</name>
    <dbReference type="NCBI Taxonomy" id="2984333"/>
    <lineage>
        <taxon>Bacteria</taxon>
        <taxon>Pseudomonadati</taxon>
        <taxon>Pseudomonadota</taxon>
        <taxon>Alphaproteobacteria</taxon>
        <taxon>Rhodobacterales</taxon>
        <taxon>Roseobacteraceae</taxon>
        <taxon>Ruegeria</taxon>
    </lineage>
</organism>
<dbReference type="Gene3D" id="1.10.4080.10">
    <property type="entry name" value="ADP-ribosylation/Crystallin J1"/>
    <property type="match status" value="1"/>
</dbReference>
<dbReference type="InterPro" id="IPR050792">
    <property type="entry name" value="ADP-ribosylglycohydrolase"/>
</dbReference>
<dbReference type="PRINTS" id="PR00377">
    <property type="entry name" value="IMPHPHTASES"/>
</dbReference>
<dbReference type="InterPro" id="IPR000760">
    <property type="entry name" value="Inositol_monophosphatase-like"/>
</dbReference>
<dbReference type="PANTHER" id="PTHR16222:SF24">
    <property type="entry name" value="ADP-RIBOSYLHYDROLASE ARH3"/>
    <property type="match status" value="1"/>
</dbReference>
<dbReference type="InterPro" id="IPR036705">
    <property type="entry name" value="Ribosyl_crysJ1_sf"/>
</dbReference>
<dbReference type="InterPro" id="IPR005502">
    <property type="entry name" value="Ribosyl_crysJ1"/>
</dbReference>
<comment type="caution">
    <text evidence="3">The sequence shown here is derived from an EMBL/GenBank/DDBJ whole genome shotgun (WGS) entry which is preliminary data.</text>
</comment>
<comment type="similarity">
    <text evidence="1">Belongs to the ADP-ribosylglycohydrolase family.</text>
</comment>
<dbReference type="Pfam" id="PF03747">
    <property type="entry name" value="ADP_ribosyl_GH"/>
    <property type="match status" value="1"/>
</dbReference>
<protein>
    <submittedName>
        <fullName evidence="3">ADP-ribosylglycohydrolase family protein</fullName>
    </submittedName>
</protein>
<keyword evidence="4" id="KW-1185">Reference proteome</keyword>
<evidence type="ECO:0000313" key="3">
    <source>
        <dbReference type="EMBL" id="MCV2891410.1"/>
    </source>
</evidence>
<gene>
    <name evidence="3" type="ORF">OE747_24150</name>
</gene>
<evidence type="ECO:0000256" key="2">
    <source>
        <dbReference type="ARBA" id="ARBA00022801"/>
    </source>
</evidence>
<dbReference type="SUPFAM" id="SSF56655">
    <property type="entry name" value="Carbohydrate phosphatase"/>
    <property type="match status" value="1"/>
</dbReference>
<evidence type="ECO:0000256" key="1">
    <source>
        <dbReference type="ARBA" id="ARBA00010702"/>
    </source>
</evidence>
<dbReference type="Proteomes" id="UP001320899">
    <property type="component" value="Unassembled WGS sequence"/>
</dbReference>
<sequence>MRHDKINPANLLPAVIASAETGCSLLLQEFHRPGGPRLKHGKSVIDHEVEIMLRTRLLTLHPCAWHGEETCHDPIDRGDVWVVDPLDGTSDFQAGHRGSALSIALLRDGRPVLGVVASPVAPDDRGDIIAWAEGASLTSNGKPCGARANRARPVIGFSLDAGDFAEHTARVLSGMRILASPSPARRLSLVAAGDLDAAVSLTRGLQSWDIAGGHALLIGAGLVLTDLQGRPVVHHGQSFHGCLAGNAALVAELAAAQLVGPRGSRRPPTRPRVPVSDPLVLERAQGCLLGQLTGDALGSAVEFQDRAAIARSHPQGVRDLVDGGTWNLIAGQPTDDSEMALARSILREAGYDAAAVAKAYIGWKRSDPFDIGFTTSSGIAALERGLRSTSDSQSNGALMRVSPIGIFAQGDPLRAAEIARQDAALTHPSMVCQASNAAFAAAVAVGIAGGSPRDMMAAAERAAGSDSAADLVRERLSVARQAMPGDFQSHMGWVLTALQNAFYWLGHGAPLEEAVIATVAQGGDTDTNAAICGALLGAAQGRAAIPARWRDAILTCRAAPGTRRPRPCDYWPDDAMALAETLVAAGMDLNRENASTTLRGLKPS</sequence>
<dbReference type="Gene3D" id="3.30.540.10">
    <property type="entry name" value="Fructose-1,6-Bisphosphatase, subunit A, domain 1"/>
    <property type="match status" value="1"/>
</dbReference>
<dbReference type="EMBL" id="JAOWLB010000043">
    <property type="protein sequence ID" value="MCV2891410.1"/>
    <property type="molecule type" value="Genomic_DNA"/>
</dbReference>
<dbReference type="Pfam" id="PF00459">
    <property type="entry name" value="Inositol_P"/>
    <property type="match status" value="1"/>
</dbReference>